<comment type="caution">
    <text evidence="2">The sequence shown here is derived from an EMBL/GenBank/DDBJ whole genome shotgun (WGS) entry which is preliminary data.</text>
</comment>
<organism evidence="2 3">
    <name type="scientific">Pelagerythrobacter rhizovicinus</name>
    <dbReference type="NCBI Taxonomy" id="2268576"/>
    <lineage>
        <taxon>Bacteria</taxon>
        <taxon>Pseudomonadati</taxon>
        <taxon>Pseudomonadota</taxon>
        <taxon>Alphaproteobacteria</taxon>
        <taxon>Sphingomonadales</taxon>
        <taxon>Erythrobacteraceae</taxon>
        <taxon>Pelagerythrobacter</taxon>
    </lineage>
</organism>
<dbReference type="AlphaFoldDB" id="A0A4Q2KPB5"/>
<keyword evidence="3" id="KW-1185">Reference proteome</keyword>
<sequence length="96" mass="10257">MIADQLALIHADLCSIDDFARAGTASSGPAPGGGEVDEQDRWDNEGGGFTEETLMDPDVTRSAEQQYAVGEYRYTNLQHAIAEAKRARQAAEAAGE</sequence>
<name>A0A4Q2KPB5_9SPHN</name>
<protein>
    <submittedName>
        <fullName evidence="2">Uncharacterized protein</fullName>
    </submittedName>
</protein>
<dbReference type="Proteomes" id="UP000293623">
    <property type="component" value="Unassembled WGS sequence"/>
</dbReference>
<proteinExistence type="predicted"/>
<accession>A0A4Q2KPB5</accession>
<feature type="region of interest" description="Disordered" evidence="1">
    <location>
        <begin position="21"/>
        <end position="60"/>
    </location>
</feature>
<gene>
    <name evidence="2" type="ORF">ETX26_06540</name>
</gene>
<dbReference type="EMBL" id="SDPV01000001">
    <property type="protein sequence ID" value="RXZ66347.1"/>
    <property type="molecule type" value="Genomic_DNA"/>
</dbReference>
<evidence type="ECO:0000256" key="1">
    <source>
        <dbReference type="SAM" id="MobiDB-lite"/>
    </source>
</evidence>
<evidence type="ECO:0000313" key="3">
    <source>
        <dbReference type="Proteomes" id="UP000293623"/>
    </source>
</evidence>
<reference evidence="2 3" key="1">
    <citation type="submission" date="2019-01" db="EMBL/GenBank/DDBJ databases">
        <title>Altererythrobacter rhizovicinus sp. nov., isolated from the rhizosphere soil of Haloxylon ammodendron.</title>
        <authorList>
            <person name="Li H.-P."/>
            <person name="Gou J.-Y."/>
            <person name="Yao D."/>
            <person name="Han Q.-Q."/>
            <person name="Shao K.-Z."/>
            <person name="Zhao Q."/>
            <person name="Zhang J.-L."/>
        </authorList>
    </citation>
    <scope>NUCLEOTIDE SEQUENCE [LARGE SCALE GENOMIC DNA]</scope>
    <source>
        <strain evidence="2 3">AY-3R</strain>
    </source>
</reference>
<evidence type="ECO:0000313" key="2">
    <source>
        <dbReference type="EMBL" id="RXZ66347.1"/>
    </source>
</evidence>